<dbReference type="InterPro" id="IPR002110">
    <property type="entry name" value="Ankyrin_rpt"/>
</dbReference>
<dbReference type="Proteomes" id="UP000460718">
    <property type="component" value="Unassembled WGS sequence"/>
</dbReference>
<dbReference type="PANTHER" id="PTHR24173">
    <property type="entry name" value="ANKYRIN REPEAT CONTAINING"/>
    <property type="match status" value="1"/>
</dbReference>
<dbReference type="PROSITE" id="PS50297">
    <property type="entry name" value="ANK_REP_REGION"/>
    <property type="match status" value="1"/>
</dbReference>
<comment type="caution">
    <text evidence="5">The sequence shown here is derived from an EMBL/GenBank/DDBJ whole genome shotgun (WGS) entry which is preliminary data.</text>
</comment>
<protein>
    <recommendedName>
        <fullName evidence="4">Protein kinase domain-containing protein</fullName>
    </recommendedName>
</protein>
<name>A0A6A3HPF6_9STRA</name>
<dbReference type="InterPro" id="IPR000719">
    <property type="entry name" value="Prot_kinase_dom"/>
</dbReference>
<evidence type="ECO:0000313" key="5">
    <source>
        <dbReference type="EMBL" id="KAE8970575.1"/>
    </source>
</evidence>
<dbReference type="PROSITE" id="PS50011">
    <property type="entry name" value="PROTEIN_KINASE_DOM"/>
    <property type="match status" value="1"/>
</dbReference>
<dbReference type="SUPFAM" id="SSF48403">
    <property type="entry name" value="Ankyrin repeat"/>
    <property type="match status" value="1"/>
</dbReference>
<evidence type="ECO:0000313" key="6">
    <source>
        <dbReference type="Proteomes" id="UP000460718"/>
    </source>
</evidence>
<evidence type="ECO:0000259" key="4">
    <source>
        <dbReference type="PROSITE" id="PS50011"/>
    </source>
</evidence>
<dbReference type="PIRSF" id="PIRSF000654">
    <property type="entry name" value="Integrin-linked_kinase"/>
    <property type="match status" value="1"/>
</dbReference>
<dbReference type="Gene3D" id="1.25.40.20">
    <property type="entry name" value="Ankyrin repeat-containing domain"/>
    <property type="match status" value="3"/>
</dbReference>
<dbReference type="AlphaFoldDB" id="A0A6A3HPF6"/>
<dbReference type="PROSITE" id="PS00109">
    <property type="entry name" value="PROTEIN_KINASE_TYR"/>
    <property type="match status" value="1"/>
</dbReference>
<evidence type="ECO:0000256" key="3">
    <source>
        <dbReference type="PROSITE-ProRule" id="PRU00023"/>
    </source>
</evidence>
<keyword evidence="1" id="KW-0677">Repeat</keyword>
<organism evidence="5 6">
    <name type="scientific">Phytophthora fragariae</name>
    <dbReference type="NCBI Taxonomy" id="53985"/>
    <lineage>
        <taxon>Eukaryota</taxon>
        <taxon>Sar</taxon>
        <taxon>Stramenopiles</taxon>
        <taxon>Oomycota</taxon>
        <taxon>Peronosporomycetes</taxon>
        <taxon>Peronosporales</taxon>
        <taxon>Peronosporaceae</taxon>
        <taxon>Phytophthora</taxon>
    </lineage>
</organism>
<dbReference type="PANTHER" id="PTHR24173:SF74">
    <property type="entry name" value="ANKYRIN REPEAT DOMAIN-CONTAINING PROTEIN 16"/>
    <property type="match status" value="1"/>
</dbReference>
<dbReference type="SMART" id="SM00248">
    <property type="entry name" value="ANK"/>
    <property type="match status" value="6"/>
</dbReference>
<dbReference type="PROSITE" id="PS50088">
    <property type="entry name" value="ANK_REPEAT"/>
    <property type="match status" value="1"/>
</dbReference>
<reference evidence="5 6" key="1">
    <citation type="submission" date="2018-09" db="EMBL/GenBank/DDBJ databases">
        <title>Genomic investigation of the strawberry pathogen Phytophthora fragariae indicates pathogenicity is determined by transcriptional variation in three key races.</title>
        <authorList>
            <person name="Adams T.M."/>
            <person name="Armitage A.D."/>
            <person name="Sobczyk M.K."/>
            <person name="Bates H.J."/>
            <person name="Dunwell J.M."/>
            <person name="Nellist C.F."/>
            <person name="Harrison R.J."/>
        </authorList>
    </citation>
    <scope>NUCLEOTIDE SEQUENCE [LARGE SCALE GENOMIC DNA]</scope>
    <source>
        <strain evidence="5 6">SCRP245</strain>
    </source>
</reference>
<dbReference type="GO" id="GO:0005524">
    <property type="term" value="F:ATP binding"/>
    <property type="evidence" value="ECO:0007669"/>
    <property type="project" value="InterPro"/>
</dbReference>
<dbReference type="InterPro" id="IPR008266">
    <property type="entry name" value="Tyr_kinase_AS"/>
</dbReference>
<feature type="repeat" description="ANK" evidence="3">
    <location>
        <begin position="76"/>
        <end position="109"/>
    </location>
</feature>
<proteinExistence type="predicted"/>
<accession>A0A6A3HPF6</accession>
<evidence type="ECO:0000256" key="2">
    <source>
        <dbReference type="ARBA" id="ARBA00023043"/>
    </source>
</evidence>
<sequence length="482" mass="53003">MENTVGRLVRTPDRRYQIAEGGRTQESSKNDCGADATTTGINEWSALMRAASGGQIDVVRFLVNDCGTDVNTTDKHGKTALMQAADEGQIDVVRFLVNDCGADVNTKDNDGWTALIWTARGDQIDVVRCLIDECYADVNTKNNYGWTALMKVAAEGYIDMARCLINEGGADVNTKNDNGETALFKATCRNQIDMVRFLVNDCHANVNDKNENGYSVTRLAADHGYYDIVRLLTPFVLPDRQTSTNNMGGGAGNYLLTFDRSSSSFIPPFEMELGELCKQGEVGGDFRAKWLDADAAVKLFIPDASHSTFEREVRVSQQLRHTNVLKLYGLCQAGSDVNFFVCEYASQGSLTEYANTLCEYSFGEGKPPSRWKYLHGAALGLAYLHERGIIHGDLRCSNILIGSDGLAKVSNFGLTESVKESNSVRVVGSIRWQSPEVLKGYPPSRESDVYSLGMCILEAESGQKPWSSYSEGAARKKKWHGT</sequence>
<dbReference type="Pfam" id="PF07714">
    <property type="entry name" value="PK_Tyr_Ser-Thr"/>
    <property type="match status" value="1"/>
</dbReference>
<dbReference type="Pfam" id="PF12796">
    <property type="entry name" value="Ank_2"/>
    <property type="match status" value="2"/>
</dbReference>
<dbReference type="GO" id="GO:0004672">
    <property type="term" value="F:protein kinase activity"/>
    <property type="evidence" value="ECO:0007669"/>
    <property type="project" value="InterPro"/>
</dbReference>
<dbReference type="EMBL" id="QXFW01003473">
    <property type="protein sequence ID" value="KAE8970575.1"/>
    <property type="molecule type" value="Genomic_DNA"/>
</dbReference>
<dbReference type="InterPro" id="IPR011009">
    <property type="entry name" value="Kinase-like_dom_sf"/>
</dbReference>
<dbReference type="Pfam" id="PF00023">
    <property type="entry name" value="Ank"/>
    <property type="match status" value="1"/>
</dbReference>
<gene>
    <name evidence="5" type="ORF">PF011_g26364</name>
</gene>
<dbReference type="InterPro" id="IPR001245">
    <property type="entry name" value="Ser-Thr/Tyr_kinase_cat_dom"/>
</dbReference>
<keyword evidence="2 3" id="KW-0040">ANK repeat</keyword>
<dbReference type="Gene3D" id="1.10.510.10">
    <property type="entry name" value="Transferase(Phosphotransferase) domain 1"/>
    <property type="match status" value="1"/>
</dbReference>
<evidence type="ECO:0000256" key="1">
    <source>
        <dbReference type="ARBA" id="ARBA00022737"/>
    </source>
</evidence>
<feature type="domain" description="Protein kinase" evidence="4">
    <location>
        <begin position="271"/>
        <end position="482"/>
    </location>
</feature>
<dbReference type="InterPro" id="IPR036770">
    <property type="entry name" value="Ankyrin_rpt-contain_sf"/>
</dbReference>
<dbReference type="SUPFAM" id="SSF56112">
    <property type="entry name" value="Protein kinase-like (PK-like)"/>
    <property type="match status" value="1"/>
</dbReference>